<dbReference type="Pfam" id="PF05028">
    <property type="entry name" value="PARG_cat_C"/>
    <property type="match status" value="1"/>
</dbReference>
<dbReference type="EMBL" id="MCOG01000016">
    <property type="protein sequence ID" value="ORY78719.1"/>
    <property type="molecule type" value="Genomic_DNA"/>
</dbReference>
<dbReference type="GO" id="GO:0005634">
    <property type="term" value="C:nucleus"/>
    <property type="evidence" value="ECO:0007669"/>
    <property type="project" value="TreeGrafter"/>
</dbReference>
<feature type="domain" description="PARG catalytic Macro" evidence="6">
    <location>
        <begin position="203"/>
        <end position="409"/>
    </location>
</feature>
<dbReference type="AlphaFoldDB" id="A0A1Y2F4B5"/>
<dbReference type="Pfam" id="PF20811">
    <property type="entry name" value="PARG_cat_N"/>
    <property type="match status" value="1"/>
</dbReference>
<dbReference type="STRING" id="1754190.A0A1Y2F4B5"/>
<comment type="caution">
    <text evidence="8">The sequence shown here is derived from an EMBL/GenBank/DDBJ whole genome shotgun (WGS) entry which is preliminary data.</text>
</comment>
<organism evidence="8 9">
    <name type="scientific">Neocallimastix californiae</name>
    <dbReference type="NCBI Taxonomy" id="1754190"/>
    <lineage>
        <taxon>Eukaryota</taxon>
        <taxon>Fungi</taxon>
        <taxon>Fungi incertae sedis</taxon>
        <taxon>Chytridiomycota</taxon>
        <taxon>Chytridiomycota incertae sedis</taxon>
        <taxon>Neocallimastigomycetes</taxon>
        <taxon>Neocallimastigales</taxon>
        <taxon>Neocallimastigaceae</taxon>
        <taxon>Neocallimastix</taxon>
    </lineage>
</organism>
<protein>
    <recommendedName>
        <fullName evidence="2">poly(ADP-ribose) glycohydrolase</fullName>
        <ecNumber evidence="2">3.2.1.143</ecNumber>
    </recommendedName>
</protein>
<dbReference type="GO" id="GO:0004649">
    <property type="term" value="F:poly(ADP-ribose) glycohydrolase activity"/>
    <property type="evidence" value="ECO:0007669"/>
    <property type="project" value="UniProtKB-EC"/>
</dbReference>
<dbReference type="InterPro" id="IPR007724">
    <property type="entry name" value="Poly_GlycHdrlase"/>
</dbReference>
<dbReference type="GO" id="GO:1990966">
    <property type="term" value="P:ATP generation from poly-ADP-D-ribose"/>
    <property type="evidence" value="ECO:0007669"/>
    <property type="project" value="TreeGrafter"/>
</dbReference>
<comment type="similarity">
    <text evidence="1">Belongs to the poly(ADP-ribose) glycohydrolase family.</text>
</comment>
<feature type="active site" evidence="4">
    <location>
        <position position="234"/>
    </location>
</feature>
<proteinExistence type="inferred from homology"/>
<feature type="binding site" evidence="5">
    <location>
        <position position="292"/>
    </location>
    <ligand>
        <name>substrate</name>
    </ligand>
</feature>
<dbReference type="GO" id="GO:0009225">
    <property type="term" value="P:nucleotide-sugar metabolic process"/>
    <property type="evidence" value="ECO:0007669"/>
    <property type="project" value="TreeGrafter"/>
</dbReference>
<sequence>MDTLKCHLHYIRIPYYENGNPEKLIVKKYNDIKSALTSYPIRNCNTFQYALLKYHEELSNIGNLLNNLRLYEKKYPEEAELFFNEILPFIIEQALKLPEYLTKPIPLLGRYMNIAITLNKLQVISLFANQFLCIFTNENSKLYHTPDCSFLSLLSSNKSPIDSSVEKIRCVIHYFDKMRKRTIDNLKSELITFQRVSLKENNIPNWEKSSVELCDVIIDKGKNIEDCENMLQVDFANKYLGGGVLRAGCVQEEIRFVINPELFVSMIFTQQLDHLESAFIIGVERTSKFKGYGRSFKYNGDHNDSYIKFDKWNRRLTEIVALDATHYNPSLKKYIQFSGKKTLREMNKLYTGFKENEYSILKKGSYIATGNWGCGAYNGDLELKSLLQILVASVAGKNIYYCPFDKVEFADHLGEVILNLKQHNITTDLLYKLIKTYNNEVVFRQVNQNSQPKITLFNYIMETLRYN</sequence>
<dbReference type="GO" id="GO:0005737">
    <property type="term" value="C:cytoplasm"/>
    <property type="evidence" value="ECO:0007669"/>
    <property type="project" value="TreeGrafter"/>
</dbReference>
<feature type="binding site" evidence="5">
    <location>
        <position position="251"/>
    </location>
    <ligand>
        <name>substrate</name>
    </ligand>
</feature>
<dbReference type="GO" id="GO:0005975">
    <property type="term" value="P:carbohydrate metabolic process"/>
    <property type="evidence" value="ECO:0007669"/>
    <property type="project" value="InterPro"/>
</dbReference>
<evidence type="ECO:0000313" key="8">
    <source>
        <dbReference type="EMBL" id="ORY78719.1"/>
    </source>
</evidence>
<keyword evidence="3" id="KW-0378">Hydrolase</keyword>
<evidence type="ECO:0000313" key="9">
    <source>
        <dbReference type="Proteomes" id="UP000193920"/>
    </source>
</evidence>
<feature type="active site" evidence="4">
    <location>
        <position position="252"/>
    </location>
</feature>
<evidence type="ECO:0000256" key="2">
    <source>
        <dbReference type="ARBA" id="ARBA00012255"/>
    </source>
</evidence>
<dbReference type="InterPro" id="IPR046372">
    <property type="entry name" value="PARG_cat_C"/>
</dbReference>
<evidence type="ECO:0000256" key="5">
    <source>
        <dbReference type="PIRSR" id="PIRSR607724-2"/>
    </source>
</evidence>
<feature type="domain" description="PARG helical" evidence="7">
    <location>
        <begin position="77"/>
        <end position="195"/>
    </location>
</feature>
<feature type="binding site" evidence="5">
    <location>
        <position position="237"/>
    </location>
    <ligand>
        <name>substrate</name>
    </ligand>
</feature>
<gene>
    <name evidence="8" type="ORF">LY90DRAFT_70445</name>
</gene>
<reference evidence="8 9" key="1">
    <citation type="submission" date="2016-08" db="EMBL/GenBank/DDBJ databases">
        <title>A Parts List for Fungal Cellulosomes Revealed by Comparative Genomics.</title>
        <authorList>
            <consortium name="DOE Joint Genome Institute"/>
            <person name="Haitjema C.H."/>
            <person name="Gilmore S.P."/>
            <person name="Henske J.K."/>
            <person name="Solomon K.V."/>
            <person name="De Groot R."/>
            <person name="Kuo A."/>
            <person name="Mondo S.J."/>
            <person name="Salamov A.A."/>
            <person name="Labutti K."/>
            <person name="Zhao Z."/>
            <person name="Chiniquy J."/>
            <person name="Barry K."/>
            <person name="Brewer H.M."/>
            <person name="Purvine S.O."/>
            <person name="Wright A.T."/>
            <person name="Boxma B."/>
            <person name="Van Alen T."/>
            <person name="Hackstein J.H."/>
            <person name="Baker S.E."/>
            <person name="Grigoriev I.V."/>
            <person name="O'Malley M.A."/>
        </authorList>
    </citation>
    <scope>NUCLEOTIDE SEQUENCE [LARGE SCALE GENOMIC DNA]</scope>
    <source>
        <strain evidence="8 9">G1</strain>
    </source>
</reference>
<dbReference type="PANTHER" id="PTHR12837">
    <property type="entry name" value="POLY ADP-RIBOSE GLYCOHYDROLASE"/>
    <property type="match status" value="1"/>
</dbReference>
<evidence type="ECO:0000256" key="1">
    <source>
        <dbReference type="ARBA" id="ARBA00009545"/>
    </source>
</evidence>
<evidence type="ECO:0000259" key="7">
    <source>
        <dbReference type="Pfam" id="PF20811"/>
    </source>
</evidence>
<dbReference type="GO" id="GO:0006282">
    <property type="term" value="P:regulation of DNA repair"/>
    <property type="evidence" value="ECO:0007669"/>
    <property type="project" value="InterPro"/>
</dbReference>
<dbReference type="Proteomes" id="UP000193920">
    <property type="component" value="Unassembled WGS sequence"/>
</dbReference>
<evidence type="ECO:0000256" key="3">
    <source>
        <dbReference type="ARBA" id="ARBA00022801"/>
    </source>
</evidence>
<dbReference type="PANTHER" id="PTHR12837:SF0">
    <property type="entry name" value="POLY(ADP-RIBOSE) GLYCOHYDROLASE"/>
    <property type="match status" value="1"/>
</dbReference>
<feature type="active site" evidence="4">
    <location>
        <position position="253"/>
    </location>
</feature>
<name>A0A1Y2F4B5_9FUNG</name>
<evidence type="ECO:0000259" key="6">
    <source>
        <dbReference type="Pfam" id="PF05028"/>
    </source>
</evidence>
<dbReference type="EC" id="3.2.1.143" evidence="2"/>
<keyword evidence="9" id="KW-1185">Reference proteome</keyword>
<evidence type="ECO:0000256" key="4">
    <source>
        <dbReference type="PIRSR" id="PIRSR607724-1"/>
    </source>
</evidence>
<accession>A0A1Y2F4B5</accession>
<dbReference type="OrthoDB" id="1937899at2759"/>
<dbReference type="InterPro" id="IPR048362">
    <property type="entry name" value="PARG_helical"/>
</dbReference>